<dbReference type="AlphaFoldDB" id="A0A427ALS9"/>
<dbReference type="EMBL" id="AMZH03002000">
    <property type="protein sequence ID" value="RRT77160.1"/>
    <property type="molecule type" value="Genomic_DNA"/>
</dbReference>
<organism evidence="2 3">
    <name type="scientific">Ensete ventricosum</name>
    <name type="common">Abyssinian banana</name>
    <name type="synonym">Musa ensete</name>
    <dbReference type="NCBI Taxonomy" id="4639"/>
    <lineage>
        <taxon>Eukaryota</taxon>
        <taxon>Viridiplantae</taxon>
        <taxon>Streptophyta</taxon>
        <taxon>Embryophyta</taxon>
        <taxon>Tracheophyta</taxon>
        <taxon>Spermatophyta</taxon>
        <taxon>Magnoliopsida</taxon>
        <taxon>Liliopsida</taxon>
        <taxon>Zingiberales</taxon>
        <taxon>Musaceae</taxon>
        <taxon>Ensete</taxon>
    </lineage>
</organism>
<feature type="region of interest" description="Disordered" evidence="1">
    <location>
        <begin position="83"/>
        <end position="116"/>
    </location>
</feature>
<name>A0A427ALS9_ENSVE</name>
<gene>
    <name evidence="2" type="ORF">B296_00029124</name>
</gene>
<sequence length="251" mass="28294">MKTYKPFRLRPPPALRKTTPASTSASPCKPGFYPLGTGNTPGSKENPVRTSRRRANRIDRQVRVIRRHDCHWELRLPLGESPQNLRPVQAKGVEGRPTPRTTNREQTMVKPRRDKSRSASHLYAMIPITETLVNAILVLRFAELSSEIITGLSREHTASMHSPFSISMFQRKSKILMVSKAQKMVRFGIGVLEVVSVDGLLRGRPGVGAARCRGGGEFHFRIHLRVARLSTDYITSLHRKHTACKHHSKLI</sequence>
<comment type="caution">
    <text evidence="2">The sequence shown here is derived from an EMBL/GenBank/DDBJ whole genome shotgun (WGS) entry which is preliminary data.</text>
</comment>
<evidence type="ECO:0000313" key="2">
    <source>
        <dbReference type="EMBL" id="RRT77160.1"/>
    </source>
</evidence>
<accession>A0A427ALS9</accession>
<feature type="region of interest" description="Disordered" evidence="1">
    <location>
        <begin position="1"/>
        <end position="52"/>
    </location>
</feature>
<proteinExistence type="predicted"/>
<evidence type="ECO:0000313" key="3">
    <source>
        <dbReference type="Proteomes" id="UP000287651"/>
    </source>
</evidence>
<evidence type="ECO:0000256" key="1">
    <source>
        <dbReference type="SAM" id="MobiDB-lite"/>
    </source>
</evidence>
<protein>
    <submittedName>
        <fullName evidence="2">Uncharacterized protein</fullName>
    </submittedName>
</protein>
<reference evidence="2 3" key="1">
    <citation type="journal article" date="2014" name="Agronomy (Basel)">
        <title>A Draft Genome Sequence for Ensete ventricosum, the Drought-Tolerant Tree Against Hunger.</title>
        <authorList>
            <person name="Harrison J."/>
            <person name="Moore K.A."/>
            <person name="Paszkiewicz K."/>
            <person name="Jones T."/>
            <person name="Grant M."/>
            <person name="Ambacheew D."/>
            <person name="Muzemil S."/>
            <person name="Studholme D.J."/>
        </authorList>
    </citation>
    <scope>NUCLEOTIDE SEQUENCE [LARGE SCALE GENOMIC DNA]</scope>
</reference>
<dbReference type="Proteomes" id="UP000287651">
    <property type="component" value="Unassembled WGS sequence"/>
</dbReference>